<evidence type="ECO:0000313" key="4">
    <source>
        <dbReference type="Proteomes" id="UP000018208"/>
    </source>
</evidence>
<reference evidence="3" key="2">
    <citation type="submission" date="2020-12" db="EMBL/GenBank/DDBJ databases">
        <title>New Spironucleus salmonicida genome in near-complete chromosomes.</title>
        <authorList>
            <person name="Xu F."/>
            <person name="Kurt Z."/>
            <person name="Jimenez-Gonzalez A."/>
            <person name="Astvaldsson A."/>
            <person name="Andersson J.O."/>
            <person name="Svard S.G."/>
        </authorList>
    </citation>
    <scope>NUCLEOTIDE SEQUENCE</scope>
    <source>
        <strain evidence="3">ATCC 50377</strain>
    </source>
</reference>
<name>V6LFE3_9EUKA</name>
<organism evidence="2">
    <name type="scientific">Spironucleus salmonicida</name>
    <dbReference type="NCBI Taxonomy" id="348837"/>
    <lineage>
        <taxon>Eukaryota</taxon>
        <taxon>Metamonada</taxon>
        <taxon>Diplomonadida</taxon>
        <taxon>Hexamitidae</taxon>
        <taxon>Hexamitinae</taxon>
        <taxon>Spironucleus</taxon>
    </lineage>
</organism>
<protein>
    <recommendedName>
        <fullName evidence="5">Transmembrane protein</fullName>
    </recommendedName>
</protein>
<proteinExistence type="predicted"/>
<dbReference type="EMBL" id="AUWU02000002">
    <property type="protein sequence ID" value="KAH0575918.1"/>
    <property type="molecule type" value="Genomic_DNA"/>
</dbReference>
<evidence type="ECO:0008006" key="5">
    <source>
        <dbReference type="Google" id="ProtNLM"/>
    </source>
</evidence>
<reference evidence="2 3" key="1">
    <citation type="journal article" date="2014" name="PLoS Genet.">
        <title>The Genome of Spironucleus salmonicida Highlights a Fish Pathogen Adapted to Fluctuating Environments.</title>
        <authorList>
            <person name="Xu F."/>
            <person name="Jerlstrom-Hultqvist J."/>
            <person name="Einarsson E."/>
            <person name="Astvaldsson A."/>
            <person name="Svard S.G."/>
            <person name="Andersson J.O."/>
        </authorList>
    </citation>
    <scope>NUCLEOTIDE SEQUENCE</scope>
    <source>
        <strain evidence="3">ATCC 50377</strain>
    </source>
</reference>
<keyword evidence="1" id="KW-0812">Transmembrane</keyword>
<keyword evidence="4" id="KW-1185">Reference proteome</keyword>
<evidence type="ECO:0000256" key="1">
    <source>
        <dbReference type="SAM" id="Phobius"/>
    </source>
</evidence>
<dbReference type="AlphaFoldDB" id="V6LFE3"/>
<dbReference type="Proteomes" id="UP000018208">
    <property type="component" value="Unassembled WGS sequence"/>
</dbReference>
<keyword evidence="1" id="KW-1133">Transmembrane helix</keyword>
<feature type="transmembrane region" description="Helical" evidence="1">
    <location>
        <begin position="104"/>
        <end position="121"/>
    </location>
</feature>
<evidence type="ECO:0000313" key="3">
    <source>
        <dbReference type="EMBL" id="KAH0575918.1"/>
    </source>
</evidence>
<sequence length="232" mass="27241">MIFQHFLIVTQFCRVISKCQTDYSLTNGILHSHTTKQVLCILLMQLQTCQLRLVELQALWLYVHRQEKTTTTFNQSYQKFNSQNIQLVDADSTKVWGKINYNNFIVYFYFILPGVIIFIIHRLPKKYNQQLVWCQISENDANIIIVECLHPYRTALTRLFEFKFLLASSNSLQLIEAAGSNPELGQQMEGLTVWSYRGDTVTCHYVVFYVRYINKLQHLAILGFEFWSVSCQ</sequence>
<accession>V6LFE3</accession>
<gene>
    <name evidence="2" type="ORF">SS50377_17983</name>
    <name evidence="3" type="ORF">SS50377_21452</name>
</gene>
<dbReference type="VEuPathDB" id="GiardiaDB:SS50377_21452"/>
<keyword evidence="1" id="KW-0472">Membrane</keyword>
<evidence type="ECO:0000313" key="2">
    <source>
        <dbReference type="EMBL" id="EST42426.1"/>
    </source>
</evidence>
<dbReference type="EMBL" id="KI546160">
    <property type="protein sequence ID" value="EST42426.1"/>
    <property type="molecule type" value="Genomic_DNA"/>
</dbReference>